<reference evidence="3 4" key="1">
    <citation type="submission" date="2014-02" db="EMBL/GenBank/DDBJ databases">
        <title>Expanding our view of genomic diversity in Candidatus Accumulibacter clades.</title>
        <authorList>
            <person name="Skennerton C.T."/>
            <person name="Barr J.J."/>
            <person name="Slater F.R."/>
            <person name="Bond P.L."/>
            <person name="Tyson G.W."/>
        </authorList>
    </citation>
    <scope>NUCLEOTIDE SEQUENCE [LARGE SCALE GENOMIC DNA]</scope>
    <source>
        <strain evidence="4">BA-91</strain>
    </source>
</reference>
<keyword evidence="3" id="KW-0670">Pyruvate</keyword>
<dbReference type="InterPro" id="IPR021135">
    <property type="entry name" value="PEP_COase"/>
</dbReference>
<dbReference type="GO" id="GO:0015977">
    <property type="term" value="P:carbon fixation"/>
    <property type="evidence" value="ECO:0007669"/>
    <property type="project" value="InterPro"/>
</dbReference>
<dbReference type="InterPro" id="IPR015813">
    <property type="entry name" value="Pyrv/PenolPyrv_kinase-like_dom"/>
</dbReference>
<dbReference type="Proteomes" id="UP000020077">
    <property type="component" value="Unassembled WGS sequence"/>
</dbReference>
<dbReference type="AlphaFoldDB" id="A0A080LSV3"/>
<dbReference type="Pfam" id="PF00311">
    <property type="entry name" value="PEPcase"/>
    <property type="match status" value="1"/>
</dbReference>
<evidence type="ECO:0000256" key="2">
    <source>
        <dbReference type="ARBA" id="ARBA00022419"/>
    </source>
</evidence>
<dbReference type="SUPFAM" id="SSF51621">
    <property type="entry name" value="Phosphoenolpyruvate/pyruvate domain"/>
    <property type="match status" value="1"/>
</dbReference>
<organism evidence="3 4">
    <name type="scientific">Candidatus Accumulibacter phosphatis</name>
    <dbReference type="NCBI Taxonomy" id="327160"/>
    <lineage>
        <taxon>Bacteria</taxon>
        <taxon>Pseudomonadati</taxon>
        <taxon>Pseudomonadota</taxon>
        <taxon>Betaproteobacteria</taxon>
        <taxon>Candidatus Accumulibacter</taxon>
    </lineage>
</organism>
<protein>
    <recommendedName>
        <fullName evidence="2">Phosphoenolpyruvate carboxylase</fullName>
    </recommendedName>
</protein>
<evidence type="ECO:0000313" key="4">
    <source>
        <dbReference type="Proteomes" id="UP000020077"/>
    </source>
</evidence>
<name>A0A080LSV3_9PROT</name>
<accession>A0A080LSV3</accession>
<comment type="function">
    <text evidence="1">Forms oxaloacetate, a four-carbon dicarboxylic acid source for the tricarboxylic acid cycle.</text>
</comment>
<proteinExistence type="predicted"/>
<dbReference type="GO" id="GO:0006099">
    <property type="term" value="P:tricarboxylic acid cycle"/>
    <property type="evidence" value="ECO:0007669"/>
    <property type="project" value="InterPro"/>
</dbReference>
<gene>
    <name evidence="3" type="ORF">AW09_003352</name>
</gene>
<dbReference type="EMBL" id="JDVG02000535">
    <property type="protein sequence ID" value="KFB71511.1"/>
    <property type="molecule type" value="Genomic_DNA"/>
</dbReference>
<comment type="caution">
    <text evidence="3">The sequence shown here is derived from an EMBL/GenBank/DDBJ whole genome shotgun (WGS) entry which is preliminary data.</text>
</comment>
<evidence type="ECO:0000256" key="1">
    <source>
        <dbReference type="ARBA" id="ARBA00003670"/>
    </source>
</evidence>
<sequence>MRRSRNSTPADAAAMERVQRGIHISINGVAAGLRNTG</sequence>
<dbReference type="GO" id="GO:0008964">
    <property type="term" value="F:phosphoenolpyruvate carboxylase activity"/>
    <property type="evidence" value="ECO:0007669"/>
    <property type="project" value="InterPro"/>
</dbReference>
<evidence type="ECO:0000313" key="3">
    <source>
        <dbReference type="EMBL" id="KFB71511.1"/>
    </source>
</evidence>